<dbReference type="Proteomes" id="UP001176517">
    <property type="component" value="Unassembled WGS sequence"/>
</dbReference>
<keyword evidence="2" id="KW-0677">Repeat</keyword>
<organism evidence="4 5">
    <name type="scientific">Tilletia horrida</name>
    <dbReference type="NCBI Taxonomy" id="155126"/>
    <lineage>
        <taxon>Eukaryota</taxon>
        <taxon>Fungi</taxon>
        <taxon>Dikarya</taxon>
        <taxon>Basidiomycota</taxon>
        <taxon>Ustilaginomycotina</taxon>
        <taxon>Exobasidiomycetes</taxon>
        <taxon>Tilletiales</taxon>
        <taxon>Tilletiaceae</taxon>
        <taxon>Tilletia</taxon>
    </lineage>
</organism>
<keyword evidence="5" id="KW-1185">Reference proteome</keyword>
<name>A0AAN6GYF0_9BASI</name>
<feature type="repeat" description="WD" evidence="3">
    <location>
        <begin position="271"/>
        <end position="296"/>
    </location>
</feature>
<evidence type="ECO:0000313" key="5">
    <source>
        <dbReference type="Proteomes" id="UP001176517"/>
    </source>
</evidence>
<reference evidence="4" key="1">
    <citation type="journal article" date="2023" name="PhytoFront">
        <title>Draft Genome Resources of Seven Strains of Tilletia horrida, Causal Agent of Kernel Smut of Rice.</title>
        <authorList>
            <person name="Khanal S."/>
            <person name="Antony Babu S."/>
            <person name="Zhou X.G."/>
        </authorList>
    </citation>
    <scope>NUCLEOTIDE SEQUENCE</scope>
    <source>
        <strain evidence="4">TX6</strain>
    </source>
</reference>
<dbReference type="AlphaFoldDB" id="A0AAN6GYF0"/>
<dbReference type="Pfam" id="PF00400">
    <property type="entry name" value="WD40"/>
    <property type="match status" value="2"/>
</dbReference>
<dbReference type="InterPro" id="IPR001680">
    <property type="entry name" value="WD40_rpt"/>
</dbReference>
<evidence type="ECO:0000256" key="1">
    <source>
        <dbReference type="ARBA" id="ARBA00022574"/>
    </source>
</evidence>
<accession>A0AAN6GYF0</accession>
<keyword evidence="1 3" id="KW-0853">WD repeat</keyword>
<evidence type="ECO:0000256" key="2">
    <source>
        <dbReference type="ARBA" id="ARBA00022737"/>
    </source>
</evidence>
<dbReference type="PANTHER" id="PTHR10971">
    <property type="entry name" value="MRNA EXPORT FACTOR AND BUB3"/>
    <property type="match status" value="1"/>
</dbReference>
<proteinExistence type="predicted"/>
<dbReference type="SUPFAM" id="SSF50978">
    <property type="entry name" value="WD40 repeat-like"/>
    <property type="match status" value="1"/>
</dbReference>
<dbReference type="PROSITE" id="PS50082">
    <property type="entry name" value="WD_REPEATS_2"/>
    <property type="match status" value="2"/>
</dbReference>
<sequence>MELELPFAPSQPVSALAFNTLEPTSEQLLVASWDNAVRLYDIKGAKTSEEVRLLHTIAHEAPVLDTCWINGRTAASASVDRRIRILDLEKGTSVIIGKHDMPVSKICFNQESGLLVSGSWDRTLKVWHPQSRRLLQTLSLDEKILTMDVTRPAPSLTPEADATPRLVVGLTNRKVVIYNLTRWAIAASRAVSGEDTSEEDWAPEDSRESSLKFMFRDVQCMPNGTGFAMSSVEGRVSVDFFDPAIEVQSKKYAFKCHRQPSEEGIDTVYPINALAFHPNLGTFVTLGGDSVVNVWDPVAKRRIRMFPKYAASLSAASFSADGRWLAVAVGAEGVEDEGKGDLESAKVISGPVSILVRRIGDEMKPKSSKSKK</sequence>
<dbReference type="InterPro" id="IPR036322">
    <property type="entry name" value="WD40_repeat_dom_sf"/>
</dbReference>
<dbReference type="InterPro" id="IPR015943">
    <property type="entry name" value="WD40/YVTN_repeat-like_dom_sf"/>
</dbReference>
<gene>
    <name evidence="4" type="primary">BUB3</name>
    <name evidence="4" type="ORF">OC846_000199</name>
</gene>
<protein>
    <submittedName>
        <fullName evidence="4">Mitotic spindle checkpoint protein Bub3</fullName>
    </submittedName>
</protein>
<evidence type="ECO:0000313" key="4">
    <source>
        <dbReference type="EMBL" id="KAK0557904.1"/>
    </source>
</evidence>
<dbReference type="EMBL" id="JAPDMZ010000002">
    <property type="protein sequence ID" value="KAK0557904.1"/>
    <property type="molecule type" value="Genomic_DNA"/>
</dbReference>
<comment type="caution">
    <text evidence="4">The sequence shown here is derived from an EMBL/GenBank/DDBJ whole genome shotgun (WGS) entry which is preliminary data.</text>
</comment>
<dbReference type="Gene3D" id="2.130.10.10">
    <property type="entry name" value="YVTN repeat-like/Quinoprotein amine dehydrogenase"/>
    <property type="match status" value="1"/>
</dbReference>
<evidence type="ECO:0000256" key="3">
    <source>
        <dbReference type="PROSITE-ProRule" id="PRU00221"/>
    </source>
</evidence>
<feature type="repeat" description="WD" evidence="3">
    <location>
        <begin position="96"/>
        <end position="137"/>
    </location>
</feature>
<dbReference type="SMART" id="SM00320">
    <property type="entry name" value="WD40"/>
    <property type="match status" value="4"/>
</dbReference>
<dbReference type="PROSITE" id="PS50294">
    <property type="entry name" value="WD_REPEATS_REGION"/>
    <property type="match status" value="1"/>
</dbReference>